<dbReference type="EMBL" id="KY445549">
    <property type="protein sequence ID" value="AQN78484.1"/>
    <property type="molecule type" value="mRNA"/>
</dbReference>
<keyword evidence="6 10" id="KW-1133">Transmembrane helix</keyword>
<evidence type="ECO:0000256" key="9">
    <source>
        <dbReference type="ARBA" id="ARBA00023224"/>
    </source>
</evidence>
<evidence type="ECO:0000256" key="6">
    <source>
        <dbReference type="ARBA" id="ARBA00022989"/>
    </source>
</evidence>
<keyword evidence="5" id="KW-0552">Olfaction</keyword>
<dbReference type="Pfam" id="PF02949">
    <property type="entry name" value="7tm_6"/>
    <property type="match status" value="1"/>
</dbReference>
<feature type="transmembrane region" description="Helical" evidence="10">
    <location>
        <begin position="173"/>
        <end position="192"/>
    </location>
</feature>
<keyword evidence="7 10" id="KW-0472">Membrane</keyword>
<keyword evidence="8 11" id="KW-0675">Receptor</keyword>
<proteinExistence type="evidence at transcript level"/>
<keyword evidence="2" id="KW-1003">Cell membrane</keyword>
<keyword evidence="3" id="KW-0716">Sensory transduction</keyword>
<evidence type="ECO:0000256" key="5">
    <source>
        <dbReference type="ARBA" id="ARBA00022725"/>
    </source>
</evidence>
<name>A0A1S5VFS2_9HYME</name>
<sequence length="271" mass="31583">MLFFLYYMCFVTLLYLIGPLLPILFDQIKPLNQSRPRVILFQVEYFLDEEKYKMPMIIHAFIFTPLPTTVAVAYDVMFATSIHHASSIFRIVGKRLQFSINDMERHGPKMDILLVQTELRRALVESIRLHRDILQFVDLLQAIFSTSLFIMNILTMINLSMTAYQAVNNSGNSARLVGFASYAIGQLIRLYFRSWHGQMLTNSSESVFDSVYQADWYDLPFRLRRFIILILARGKKQSKITAGKLFDMSMENFTFVVRTAISYFTVLRSMQ</sequence>
<dbReference type="PANTHER" id="PTHR21137:SF35">
    <property type="entry name" value="ODORANT RECEPTOR 19A-RELATED"/>
    <property type="match status" value="1"/>
</dbReference>
<evidence type="ECO:0000256" key="2">
    <source>
        <dbReference type="ARBA" id="ARBA00022475"/>
    </source>
</evidence>
<reference evidence="11" key="1">
    <citation type="journal article" date="2017" name="Comp. Biochem. Physiol. Part D Genomics Proteomics">
        <title>Candidate chemosensory genes identified in the endoparasitoid Meteorus pulchricornis (Hymenoptera: Braconidae) by antennal transcriptome analysis.</title>
        <authorList>
            <person name="Sheng S."/>
            <person name="Liao C.W."/>
            <person name="Zheng Y."/>
            <person name="Zhou Y."/>
            <person name="Xu Y."/>
            <person name="Song W.M."/>
            <person name="He P."/>
            <person name="Zhang J."/>
            <person name="Wu F.A."/>
        </authorList>
    </citation>
    <scope>NUCLEOTIDE SEQUENCE</scope>
    <source>
        <strain evidence="11">Zhenjiang</strain>
    </source>
</reference>
<evidence type="ECO:0000256" key="1">
    <source>
        <dbReference type="ARBA" id="ARBA00004651"/>
    </source>
</evidence>
<evidence type="ECO:0000256" key="7">
    <source>
        <dbReference type="ARBA" id="ARBA00023136"/>
    </source>
</evidence>
<feature type="transmembrane region" description="Helical" evidence="10">
    <location>
        <begin position="6"/>
        <end position="25"/>
    </location>
</feature>
<evidence type="ECO:0000256" key="10">
    <source>
        <dbReference type="SAM" id="Phobius"/>
    </source>
</evidence>
<feature type="transmembrane region" description="Helical" evidence="10">
    <location>
        <begin position="136"/>
        <end position="161"/>
    </location>
</feature>
<keyword evidence="9" id="KW-0807">Transducer</keyword>
<dbReference type="AlphaFoldDB" id="A0A1S5VFS2"/>
<comment type="subcellular location">
    <subcellularLocation>
        <location evidence="1">Cell membrane</location>
        <topology evidence="1">Multi-pass membrane protein</topology>
    </subcellularLocation>
</comment>
<accession>A0A1S5VFS2</accession>
<organism evidence="11">
    <name type="scientific">Meteorus pulchricornis</name>
    <dbReference type="NCBI Taxonomy" id="51522"/>
    <lineage>
        <taxon>Eukaryota</taxon>
        <taxon>Metazoa</taxon>
        <taxon>Ecdysozoa</taxon>
        <taxon>Arthropoda</taxon>
        <taxon>Hexapoda</taxon>
        <taxon>Insecta</taxon>
        <taxon>Pterygota</taxon>
        <taxon>Neoptera</taxon>
        <taxon>Endopterygota</taxon>
        <taxon>Hymenoptera</taxon>
        <taxon>Apocrita</taxon>
        <taxon>Ichneumonoidea</taxon>
        <taxon>Braconidae</taxon>
        <taxon>Meteorinae</taxon>
        <taxon>Meteorus</taxon>
    </lineage>
</organism>
<dbReference type="GO" id="GO:0005886">
    <property type="term" value="C:plasma membrane"/>
    <property type="evidence" value="ECO:0007669"/>
    <property type="project" value="UniProtKB-SubCell"/>
</dbReference>
<protein>
    <submittedName>
        <fullName evidence="11">Olfactory receptor 82</fullName>
    </submittedName>
</protein>
<dbReference type="GO" id="GO:0007165">
    <property type="term" value="P:signal transduction"/>
    <property type="evidence" value="ECO:0007669"/>
    <property type="project" value="UniProtKB-KW"/>
</dbReference>
<evidence type="ECO:0000256" key="3">
    <source>
        <dbReference type="ARBA" id="ARBA00022606"/>
    </source>
</evidence>
<dbReference type="GO" id="GO:0004984">
    <property type="term" value="F:olfactory receptor activity"/>
    <property type="evidence" value="ECO:0007669"/>
    <property type="project" value="InterPro"/>
</dbReference>
<dbReference type="PANTHER" id="PTHR21137">
    <property type="entry name" value="ODORANT RECEPTOR"/>
    <property type="match status" value="1"/>
</dbReference>
<evidence type="ECO:0000313" key="11">
    <source>
        <dbReference type="EMBL" id="AQN78484.1"/>
    </source>
</evidence>
<evidence type="ECO:0000256" key="8">
    <source>
        <dbReference type="ARBA" id="ARBA00023170"/>
    </source>
</evidence>
<dbReference type="InterPro" id="IPR004117">
    <property type="entry name" value="7tm6_olfct_rcpt"/>
</dbReference>
<dbReference type="GO" id="GO:0005549">
    <property type="term" value="F:odorant binding"/>
    <property type="evidence" value="ECO:0007669"/>
    <property type="project" value="InterPro"/>
</dbReference>
<evidence type="ECO:0000256" key="4">
    <source>
        <dbReference type="ARBA" id="ARBA00022692"/>
    </source>
</evidence>
<keyword evidence="4 10" id="KW-0812">Transmembrane</keyword>